<evidence type="ECO:0000256" key="3">
    <source>
        <dbReference type="ARBA" id="ARBA00022475"/>
    </source>
</evidence>
<sequence>MKNLTYSGFLRSDEKFYSTGEEWANAITHALATVAAIVGLVFLTIYATDSNSPLVVTTVTIFGSSLILLYLASTLYHAIPFPRAKRIFQLFDHSAIFLLIAGSYTPFTLNVLNNWIGYTVCAAVWTIAIFGIVFQPWLIKMSDKWNTCLYLLQGWCILFAAKPMFDAMPFTGLVLLVAGGLLYSLGTIFFNWQRLPYHHAIWHMFVLGGSLTHYFAVMYTF</sequence>
<feature type="transmembrane region" description="Helical" evidence="8">
    <location>
        <begin position="115"/>
        <end position="135"/>
    </location>
</feature>
<dbReference type="GeneID" id="78361193"/>
<evidence type="ECO:0000256" key="5">
    <source>
        <dbReference type="ARBA" id="ARBA00022989"/>
    </source>
</evidence>
<feature type="transmembrane region" description="Helical" evidence="8">
    <location>
        <begin position="199"/>
        <end position="219"/>
    </location>
</feature>
<feature type="binding site" evidence="7">
    <location>
        <position position="199"/>
    </location>
    <ligand>
        <name>Zn(2+)</name>
        <dbReference type="ChEBI" id="CHEBI:29105"/>
    </ligand>
</feature>
<keyword evidence="3" id="KW-1003">Cell membrane</keyword>
<organism evidence="9 10">
    <name type="scientific">Turicimonas muris</name>
    <dbReference type="NCBI Taxonomy" id="1796652"/>
    <lineage>
        <taxon>Bacteria</taxon>
        <taxon>Pseudomonadati</taxon>
        <taxon>Pseudomonadota</taxon>
        <taxon>Betaproteobacteria</taxon>
        <taxon>Burkholderiales</taxon>
        <taxon>Sutterellaceae</taxon>
        <taxon>Turicimonas</taxon>
    </lineage>
</organism>
<dbReference type="GO" id="GO:0005886">
    <property type="term" value="C:plasma membrane"/>
    <property type="evidence" value="ECO:0007669"/>
    <property type="project" value="UniProtKB-SubCell"/>
</dbReference>
<dbReference type="GO" id="GO:0140911">
    <property type="term" value="F:pore-forming activity"/>
    <property type="evidence" value="ECO:0007669"/>
    <property type="project" value="InterPro"/>
</dbReference>
<dbReference type="AlphaFoldDB" id="A0A227KDC9"/>
<keyword evidence="5 8" id="KW-1133">Transmembrane helix</keyword>
<dbReference type="PANTHER" id="PTHR20855:SF3">
    <property type="entry name" value="LD03007P"/>
    <property type="match status" value="1"/>
</dbReference>
<feature type="transmembrane region" description="Helical" evidence="8">
    <location>
        <begin position="54"/>
        <end position="78"/>
    </location>
</feature>
<name>A0A227KDC9_9BURK</name>
<dbReference type="Proteomes" id="UP000214610">
    <property type="component" value="Unassembled WGS sequence"/>
</dbReference>
<reference evidence="10" key="1">
    <citation type="submission" date="2017-05" db="EMBL/GenBank/DDBJ databases">
        <title>Improved OligoMM genomes.</title>
        <authorList>
            <person name="Garzetti D."/>
        </authorList>
    </citation>
    <scope>NUCLEOTIDE SEQUENCE [LARGE SCALE GENOMIC DNA]</scope>
    <source>
        <strain evidence="10">YL45</strain>
    </source>
</reference>
<keyword evidence="10" id="KW-1185">Reference proteome</keyword>
<feature type="transmembrane region" description="Helical" evidence="8">
    <location>
        <begin position="26"/>
        <end position="48"/>
    </location>
</feature>
<evidence type="ECO:0000256" key="6">
    <source>
        <dbReference type="ARBA" id="ARBA00023136"/>
    </source>
</evidence>
<accession>A0A227KDC9</accession>
<dbReference type="NCBIfam" id="TIGR01065">
    <property type="entry name" value="hlyIII"/>
    <property type="match status" value="1"/>
</dbReference>
<evidence type="ECO:0000256" key="7">
    <source>
        <dbReference type="PIRSR" id="PIRSR604254-1"/>
    </source>
</evidence>
<evidence type="ECO:0000313" key="9">
    <source>
        <dbReference type="EMBL" id="OXE45490.1"/>
    </source>
</evidence>
<dbReference type="GO" id="GO:0046872">
    <property type="term" value="F:metal ion binding"/>
    <property type="evidence" value="ECO:0007669"/>
    <property type="project" value="UniProtKB-KW"/>
</dbReference>
<protein>
    <submittedName>
        <fullName evidence="9">Hemolysin D</fullName>
    </submittedName>
</protein>
<evidence type="ECO:0000256" key="1">
    <source>
        <dbReference type="ARBA" id="ARBA00004651"/>
    </source>
</evidence>
<keyword evidence="7" id="KW-0862">Zinc</keyword>
<keyword evidence="7" id="KW-0479">Metal-binding</keyword>
<dbReference type="InterPro" id="IPR004254">
    <property type="entry name" value="AdipoR/HlyIII-related"/>
</dbReference>
<dbReference type="InterPro" id="IPR005744">
    <property type="entry name" value="Hy-lIII"/>
</dbReference>
<proteinExistence type="inferred from homology"/>
<feature type="transmembrane region" description="Helical" evidence="8">
    <location>
        <begin position="90"/>
        <end position="109"/>
    </location>
</feature>
<comment type="caution">
    <text evidence="9">The sequence shown here is derived from an EMBL/GenBank/DDBJ whole genome shotgun (WGS) entry which is preliminary data.</text>
</comment>
<dbReference type="EMBL" id="NHMP01000009">
    <property type="protein sequence ID" value="OXE45490.1"/>
    <property type="molecule type" value="Genomic_DNA"/>
</dbReference>
<comment type="similarity">
    <text evidence="2">Belongs to the UPF0073 (Hly-III) family.</text>
</comment>
<dbReference type="RefSeq" id="WP_066592210.1">
    <property type="nucleotide sequence ID" value="NZ_CAJTBZ010000060.1"/>
</dbReference>
<comment type="subcellular location">
    <subcellularLocation>
        <location evidence="1">Cell membrane</location>
        <topology evidence="1">Multi-pass membrane protein</topology>
    </subcellularLocation>
</comment>
<feature type="binding site" evidence="7">
    <location>
        <position position="203"/>
    </location>
    <ligand>
        <name>Zn(2+)</name>
        <dbReference type="ChEBI" id="CHEBI:29105"/>
    </ligand>
</feature>
<feature type="binding site" evidence="7">
    <location>
        <position position="77"/>
    </location>
    <ligand>
        <name>Zn(2+)</name>
        <dbReference type="ChEBI" id="CHEBI:29105"/>
    </ligand>
</feature>
<gene>
    <name evidence="9" type="ORF">ADH67_11175</name>
</gene>
<keyword evidence="4 8" id="KW-0812">Transmembrane</keyword>
<dbReference type="PANTHER" id="PTHR20855">
    <property type="entry name" value="ADIPOR/PROGESTIN RECEPTOR-RELATED"/>
    <property type="match status" value="1"/>
</dbReference>
<evidence type="ECO:0000256" key="2">
    <source>
        <dbReference type="ARBA" id="ARBA00008488"/>
    </source>
</evidence>
<feature type="transmembrane region" description="Helical" evidence="8">
    <location>
        <begin position="171"/>
        <end position="192"/>
    </location>
</feature>
<evidence type="ECO:0000256" key="4">
    <source>
        <dbReference type="ARBA" id="ARBA00022692"/>
    </source>
</evidence>
<keyword evidence="6 8" id="KW-0472">Membrane</keyword>
<evidence type="ECO:0000256" key="8">
    <source>
        <dbReference type="SAM" id="Phobius"/>
    </source>
</evidence>
<dbReference type="Pfam" id="PF03006">
    <property type="entry name" value="HlyIII"/>
    <property type="match status" value="1"/>
</dbReference>
<evidence type="ECO:0000313" key="10">
    <source>
        <dbReference type="Proteomes" id="UP000214610"/>
    </source>
</evidence>